<comment type="similarity">
    <text evidence="1">Belongs to the CRISP family.</text>
</comment>
<keyword evidence="8" id="KW-1185">Reference proteome</keyword>
<dbReference type="GO" id="GO:0005576">
    <property type="term" value="C:extracellular region"/>
    <property type="evidence" value="ECO:0007669"/>
    <property type="project" value="InterPro"/>
</dbReference>
<dbReference type="Gramene" id="Kaladp0001s0256.1.v1.1">
    <property type="protein sequence ID" value="Kaladp0001s0256.1.v1.1.CDS.1"/>
    <property type="gene ID" value="Kaladp0001s0256.v1.1"/>
</dbReference>
<keyword evidence="3" id="KW-0611">Plant defense</keyword>
<dbReference type="FunFam" id="3.40.33.10:FF:000006">
    <property type="entry name" value="Putative pathogenesis-related protein 1"/>
    <property type="match status" value="1"/>
</dbReference>
<evidence type="ECO:0000256" key="1">
    <source>
        <dbReference type="ARBA" id="ARBA00009923"/>
    </source>
</evidence>
<dbReference type="AlphaFoldDB" id="A0A7N0SV92"/>
<dbReference type="PRINTS" id="PR00837">
    <property type="entry name" value="V5TPXLIKE"/>
</dbReference>
<keyword evidence="2 5" id="KW-0732">Signal</keyword>
<dbReference type="CDD" id="cd05381">
    <property type="entry name" value="CAP_PR-1"/>
    <property type="match status" value="1"/>
</dbReference>
<dbReference type="Pfam" id="PF00188">
    <property type="entry name" value="CAP"/>
    <property type="match status" value="1"/>
</dbReference>
<name>A0A7N0SV92_KALFE</name>
<proteinExistence type="inferred from homology"/>
<dbReference type="EnsemblPlants" id="Kaladp0001s0256.1.v1.1">
    <property type="protein sequence ID" value="Kaladp0001s0256.1.v1.1.CDS.1"/>
    <property type="gene ID" value="Kaladp0001s0256.v1.1"/>
</dbReference>
<sequence length="173" mass="18843">MDQNRLTLVASTLILLMAAKPAAAQDGPRHLLDAHNAARAELGIQTIKWDRNVTRYARRYANTRRADCGLEHSNGPYGENIAMSTGDLSGVEAVKLWAGEKAYYDAASNSCVRGECLHYTQVVWANSTRLGCAKVRCDNGGTFINCNYDPPGNVVGWRPFGLNLNASLARTEG</sequence>
<evidence type="ECO:0000259" key="6">
    <source>
        <dbReference type="SMART" id="SM00198"/>
    </source>
</evidence>
<dbReference type="PANTHER" id="PTHR10334">
    <property type="entry name" value="CYSTEINE-RICH SECRETORY PROTEIN-RELATED"/>
    <property type="match status" value="1"/>
</dbReference>
<dbReference type="InterPro" id="IPR001283">
    <property type="entry name" value="CRISP-related"/>
</dbReference>
<dbReference type="GO" id="GO:0098542">
    <property type="term" value="P:defense response to other organism"/>
    <property type="evidence" value="ECO:0007669"/>
    <property type="project" value="UniProtKB-ARBA"/>
</dbReference>
<protein>
    <recommendedName>
        <fullName evidence="6">SCP domain-containing protein</fullName>
    </recommendedName>
</protein>
<dbReference type="Gene3D" id="3.40.33.10">
    <property type="entry name" value="CAP"/>
    <property type="match status" value="1"/>
</dbReference>
<evidence type="ECO:0000313" key="8">
    <source>
        <dbReference type="Proteomes" id="UP000594263"/>
    </source>
</evidence>
<reference evidence="7" key="1">
    <citation type="submission" date="2021-01" db="UniProtKB">
        <authorList>
            <consortium name="EnsemblPlants"/>
        </authorList>
    </citation>
    <scope>IDENTIFICATION</scope>
</reference>
<organism evidence="7 8">
    <name type="scientific">Kalanchoe fedtschenkoi</name>
    <name type="common">Lavender scallops</name>
    <name type="synonym">South American air plant</name>
    <dbReference type="NCBI Taxonomy" id="63787"/>
    <lineage>
        <taxon>Eukaryota</taxon>
        <taxon>Viridiplantae</taxon>
        <taxon>Streptophyta</taxon>
        <taxon>Embryophyta</taxon>
        <taxon>Tracheophyta</taxon>
        <taxon>Spermatophyta</taxon>
        <taxon>Magnoliopsida</taxon>
        <taxon>eudicotyledons</taxon>
        <taxon>Gunneridae</taxon>
        <taxon>Pentapetalae</taxon>
        <taxon>Saxifragales</taxon>
        <taxon>Crassulaceae</taxon>
        <taxon>Kalanchoe</taxon>
    </lineage>
</organism>
<dbReference type="PROSITE" id="PS01010">
    <property type="entry name" value="CRISP_2"/>
    <property type="match status" value="1"/>
</dbReference>
<dbReference type="OMA" id="MQWNETL"/>
<accession>A0A7N0SV92</accession>
<feature type="domain" description="SCP" evidence="6">
    <location>
        <begin position="26"/>
        <end position="156"/>
    </location>
</feature>
<evidence type="ECO:0000256" key="2">
    <source>
        <dbReference type="ARBA" id="ARBA00022729"/>
    </source>
</evidence>
<evidence type="ECO:0000313" key="7">
    <source>
        <dbReference type="EnsemblPlants" id="Kaladp0001s0256.1.v1.1.CDS.1"/>
    </source>
</evidence>
<feature type="signal peptide" evidence="5">
    <location>
        <begin position="1"/>
        <end position="24"/>
    </location>
</feature>
<keyword evidence="4" id="KW-1015">Disulfide bond</keyword>
<dbReference type="SUPFAM" id="SSF55797">
    <property type="entry name" value="PR-1-like"/>
    <property type="match status" value="1"/>
</dbReference>
<dbReference type="InterPro" id="IPR035940">
    <property type="entry name" value="CAP_sf"/>
</dbReference>
<feature type="chain" id="PRO_5029728479" description="SCP domain-containing protein" evidence="5">
    <location>
        <begin position="25"/>
        <end position="173"/>
    </location>
</feature>
<evidence type="ECO:0000256" key="3">
    <source>
        <dbReference type="ARBA" id="ARBA00022821"/>
    </source>
</evidence>
<dbReference type="Proteomes" id="UP000594263">
    <property type="component" value="Unplaced"/>
</dbReference>
<dbReference type="InterPro" id="IPR014044">
    <property type="entry name" value="CAP_dom"/>
</dbReference>
<dbReference type="InterPro" id="IPR018244">
    <property type="entry name" value="Allrgn_V5/Tpx1_CS"/>
</dbReference>
<evidence type="ECO:0000256" key="4">
    <source>
        <dbReference type="ARBA" id="ARBA00023157"/>
    </source>
</evidence>
<evidence type="ECO:0000256" key="5">
    <source>
        <dbReference type="SAM" id="SignalP"/>
    </source>
</evidence>
<dbReference type="SMART" id="SM00198">
    <property type="entry name" value="SCP"/>
    <property type="match status" value="1"/>
</dbReference>